<evidence type="ECO:0000256" key="4">
    <source>
        <dbReference type="ARBA" id="ARBA00023163"/>
    </source>
</evidence>
<dbReference type="CDD" id="cd00067">
    <property type="entry name" value="GAL4"/>
    <property type="match status" value="1"/>
</dbReference>
<keyword evidence="2" id="KW-0479">Metal-binding</keyword>
<keyword evidence="9" id="KW-1185">Reference proteome</keyword>
<accession>A0AAD7IQT4</accession>
<protein>
    <submittedName>
        <fullName evidence="8">Zn(2)-Cys(6) binuclear cluster domain-containing protein</fullName>
    </submittedName>
</protein>
<dbReference type="InterPro" id="IPR001138">
    <property type="entry name" value="Zn2Cys6_DnaBD"/>
</dbReference>
<dbReference type="InterPro" id="IPR050815">
    <property type="entry name" value="TF_fung"/>
</dbReference>
<gene>
    <name evidence="8" type="ORF">B0H16DRAFT_1552503</name>
</gene>
<dbReference type="Gene3D" id="4.10.240.10">
    <property type="entry name" value="Zn(2)-C6 fungal-type DNA-binding domain"/>
    <property type="match status" value="1"/>
</dbReference>
<keyword evidence="3" id="KW-0805">Transcription regulation</keyword>
<dbReference type="Proteomes" id="UP001215598">
    <property type="component" value="Unassembled WGS sequence"/>
</dbReference>
<reference evidence="8" key="1">
    <citation type="submission" date="2023-03" db="EMBL/GenBank/DDBJ databases">
        <title>Massive genome expansion in bonnet fungi (Mycena s.s.) driven by repeated elements and novel gene families across ecological guilds.</title>
        <authorList>
            <consortium name="Lawrence Berkeley National Laboratory"/>
            <person name="Harder C.B."/>
            <person name="Miyauchi S."/>
            <person name="Viragh M."/>
            <person name="Kuo A."/>
            <person name="Thoen E."/>
            <person name="Andreopoulos B."/>
            <person name="Lu D."/>
            <person name="Skrede I."/>
            <person name="Drula E."/>
            <person name="Henrissat B."/>
            <person name="Morin E."/>
            <person name="Kohler A."/>
            <person name="Barry K."/>
            <person name="LaButti K."/>
            <person name="Morin E."/>
            <person name="Salamov A."/>
            <person name="Lipzen A."/>
            <person name="Mereny Z."/>
            <person name="Hegedus B."/>
            <person name="Baldrian P."/>
            <person name="Stursova M."/>
            <person name="Weitz H."/>
            <person name="Taylor A."/>
            <person name="Grigoriev I.V."/>
            <person name="Nagy L.G."/>
            <person name="Martin F."/>
            <person name="Kauserud H."/>
        </authorList>
    </citation>
    <scope>NUCLEOTIDE SEQUENCE</scope>
    <source>
        <strain evidence="8">CBHHK182m</strain>
    </source>
</reference>
<evidence type="ECO:0000256" key="3">
    <source>
        <dbReference type="ARBA" id="ARBA00023015"/>
    </source>
</evidence>
<dbReference type="PANTHER" id="PTHR47338:SF29">
    <property type="entry name" value="ZN(2)-C6 FUNGAL-TYPE DOMAIN-CONTAINING PROTEIN"/>
    <property type="match status" value="1"/>
</dbReference>
<dbReference type="PROSITE" id="PS50048">
    <property type="entry name" value="ZN2_CY6_FUNGAL_2"/>
    <property type="match status" value="1"/>
</dbReference>
<evidence type="ECO:0000313" key="9">
    <source>
        <dbReference type="Proteomes" id="UP001215598"/>
    </source>
</evidence>
<dbReference type="InterPro" id="IPR036864">
    <property type="entry name" value="Zn2-C6_fun-type_DNA-bd_sf"/>
</dbReference>
<feature type="compositionally biased region" description="Polar residues" evidence="6">
    <location>
        <begin position="139"/>
        <end position="148"/>
    </location>
</feature>
<keyword evidence="5" id="KW-0539">Nucleus</keyword>
<evidence type="ECO:0000256" key="1">
    <source>
        <dbReference type="ARBA" id="ARBA00004123"/>
    </source>
</evidence>
<comment type="subcellular location">
    <subcellularLocation>
        <location evidence="1">Nucleus</location>
    </subcellularLocation>
</comment>
<dbReference type="SUPFAM" id="SSF57701">
    <property type="entry name" value="Zn2/Cys6 DNA-binding domain"/>
    <property type="match status" value="1"/>
</dbReference>
<dbReference type="SMART" id="SM00066">
    <property type="entry name" value="GAL4"/>
    <property type="match status" value="1"/>
</dbReference>
<dbReference type="GO" id="GO:0006351">
    <property type="term" value="P:DNA-templated transcription"/>
    <property type="evidence" value="ECO:0007669"/>
    <property type="project" value="InterPro"/>
</dbReference>
<name>A0AAD7IQT4_9AGAR</name>
<feature type="compositionally biased region" description="Basic and acidic residues" evidence="6">
    <location>
        <begin position="123"/>
        <end position="134"/>
    </location>
</feature>
<dbReference type="AlphaFoldDB" id="A0AAD7IQT4"/>
<sequence>MADCADCVARVPELAGHGKNMLLVGKRNSLLPRHRLDGCEPSFVVMAWTSRPASPDRGKLQRGAACYSCRRRKRKCDGNWPCSQCSHLNIEDECEYADAGKRAIAPILQQNINDLEHRIHDLEHPHRSRPERALPVRQPYSTSTSRTVSPHPESRFSFNLPCKSLRLPAGAVSEPPKEMIEQLIDSFLAYSSEVGFFLNSSRFRQSALLPLPLGHYSRPAPALLATVYLWALRLSGQLNLIAQEPVFLARALSLTSKGLSDPHPHRVMHTLQAEVLLSYFFFAAGRVLEGKYHSAAAVSLGLSSSLHLVRSQNHVASGTLAPAVDDTEEGERIHAWWTVMVMDKCWAVGLGEMPSFAHRDSLAMVDTPWPLESDDYGKGYLSPSTRYSHTIEKFVDSVPTSDTGMTTVAMLAKASILWQRADDLARTWQSEMLAEAAALFRAEFVRLDALIDRFRDALVPPNQISNPTPAMTRALVVAHSIAHSATVRLHGLFSQTDVLARRKRLAAARSVLGIIAAVPLRHFKYINPIMGTVWTSACGVFLDEITALGMRHVGPPGEEEINLRAFLSRAGAAISAFESTCTILQSQVSSLLESFGRIGIKI</sequence>
<dbReference type="PROSITE" id="PS00463">
    <property type="entry name" value="ZN2_CY6_FUNGAL_1"/>
    <property type="match status" value="1"/>
</dbReference>
<dbReference type="Pfam" id="PF04082">
    <property type="entry name" value="Fungal_trans"/>
    <property type="match status" value="1"/>
</dbReference>
<dbReference type="GO" id="GO:0003677">
    <property type="term" value="F:DNA binding"/>
    <property type="evidence" value="ECO:0007669"/>
    <property type="project" value="InterPro"/>
</dbReference>
<evidence type="ECO:0000256" key="5">
    <source>
        <dbReference type="ARBA" id="ARBA00023242"/>
    </source>
</evidence>
<dbReference type="CDD" id="cd12148">
    <property type="entry name" value="fungal_TF_MHR"/>
    <property type="match status" value="1"/>
</dbReference>
<dbReference type="GO" id="GO:0000981">
    <property type="term" value="F:DNA-binding transcription factor activity, RNA polymerase II-specific"/>
    <property type="evidence" value="ECO:0007669"/>
    <property type="project" value="InterPro"/>
</dbReference>
<dbReference type="GO" id="GO:0008270">
    <property type="term" value="F:zinc ion binding"/>
    <property type="evidence" value="ECO:0007669"/>
    <property type="project" value="InterPro"/>
</dbReference>
<evidence type="ECO:0000256" key="2">
    <source>
        <dbReference type="ARBA" id="ARBA00022723"/>
    </source>
</evidence>
<comment type="caution">
    <text evidence="8">The sequence shown here is derived from an EMBL/GenBank/DDBJ whole genome shotgun (WGS) entry which is preliminary data.</text>
</comment>
<feature type="region of interest" description="Disordered" evidence="6">
    <location>
        <begin position="123"/>
        <end position="153"/>
    </location>
</feature>
<evidence type="ECO:0000313" key="8">
    <source>
        <dbReference type="EMBL" id="KAJ7748576.1"/>
    </source>
</evidence>
<dbReference type="EMBL" id="JARKIB010000072">
    <property type="protein sequence ID" value="KAJ7748576.1"/>
    <property type="molecule type" value="Genomic_DNA"/>
</dbReference>
<evidence type="ECO:0000256" key="6">
    <source>
        <dbReference type="SAM" id="MobiDB-lite"/>
    </source>
</evidence>
<proteinExistence type="predicted"/>
<keyword evidence="4" id="KW-0804">Transcription</keyword>
<dbReference type="Pfam" id="PF00172">
    <property type="entry name" value="Zn_clus"/>
    <property type="match status" value="1"/>
</dbReference>
<dbReference type="PANTHER" id="PTHR47338">
    <property type="entry name" value="ZN(II)2CYS6 TRANSCRIPTION FACTOR (EUROFUNG)-RELATED"/>
    <property type="match status" value="1"/>
</dbReference>
<feature type="domain" description="Zn(2)-C6 fungal-type" evidence="7">
    <location>
        <begin position="65"/>
        <end position="96"/>
    </location>
</feature>
<evidence type="ECO:0000259" key="7">
    <source>
        <dbReference type="PROSITE" id="PS50048"/>
    </source>
</evidence>
<organism evidence="8 9">
    <name type="scientific">Mycena metata</name>
    <dbReference type="NCBI Taxonomy" id="1033252"/>
    <lineage>
        <taxon>Eukaryota</taxon>
        <taxon>Fungi</taxon>
        <taxon>Dikarya</taxon>
        <taxon>Basidiomycota</taxon>
        <taxon>Agaricomycotina</taxon>
        <taxon>Agaricomycetes</taxon>
        <taxon>Agaricomycetidae</taxon>
        <taxon>Agaricales</taxon>
        <taxon>Marasmiineae</taxon>
        <taxon>Mycenaceae</taxon>
        <taxon>Mycena</taxon>
    </lineage>
</organism>
<dbReference type="InterPro" id="IPR007219">
    <property type="entry name" value="XnlR_reg_dom"/>
</dbReference>
<dbReference type="GO" id="GO:0005634">
    <property type="term" value="C:nucleus"/>
    <property type="evidence" value="ECO:0007669"/>
    <property type="project" value="UniProtKB-SubCell"/>
</dbReference>